<protein>
    <submittedName>
        <fullName evidence="2">Protein RMD5 homolog A</fullName>
    </submittedName>
</protein>
<organism evidence="2 3">
    <name type="scientific">Striga asiatica</name>
    <name type="common">Asiatic witchweed</name>
    <name type="synonym">Buchnera asiatica</name>
    <dbReference type="NCBI Taxonomy" id="4170"/>
    <lineage>
        <taxon>Eukaryota</taxon>
        <taxon>Viridiplantae</taxon>
        <taxon>Streptophyta</taxon>
        <taxon>Embryophyta</taxon>
        <taxon>Tracheophyta</taxon>
        <taxon>Spermatophyta</taxon>
        <taxon>Magnoliopsida</taxon>
        <taxon>eudicotyledons</taxon>
        <taxon>Gunneridae</taxon>
        <taxon>Pentapetalae</taxon>
        <taxon>asterids</taxon>
        <taxon>lamiids</taxon>
        <taxon>Lamiales</taxon>
        <taxon>Orobanchaceae</taxon>
        <taxon>Buchnereae</taxon>
        <taxon>Striga</taxon>
    </lineage>
</organism>
<dbReference type="AlphaFoldDB" id="A0A5A7PZE3"/>
<evidence type="ECO:0000256" key="1">
    <source>
        <dbReference type="SAM" id="MobiDB-lite"/>
    </source>
</evidence>
<feature type="compositionally biased region" description="Basic and acidic residues" evidence="1">
    <location>
        <begin position="130"/>
        <end position="145"/>
    </location>
</feature>
<keyword evidence="3" id="KW-1185">Reference proteome</keyword>
<evidence type="ECO:0000313" key="2">
    <source>
        <dbReference type="EMBL" id="GER38001.1"/>
    </source>
</evidence>
<feature type="region of interest" description="Disordered" evidence="1">
    <location>
        <begin position="120"/>
        <end position="145"/>
    </location>
</feature>
<reference evidence="3" key="1">
    <citation type="journal article" date="2019" name="Curr. Biol.">
        <title>Genome Sequence of Striga asiatica Provides Insight into the Evolution of Plant Parasitism.</title>
        <authorList>
            <person name="Yoshida S."/>
            <person name="Kim S."/>
            <person name="Wafula E.K."/>
            <person name="Tanskanen J."/>
            <person name="Kim Y.M."/>
            <person name="Honaas L."/>
            <person name="Yang Z."/>
            <person name="Spallek T."/>
            <person name="Conn C.E."/>
            <person name="Ichihashi Y."/>
            <person name="Cheong K."/>
            <person name="Cui S."/>
            <person name="Der J.P."/>
            <person name="Gundlach H."/>
            <person name="Jiao Y."/>
            <person name="Hori C."/>
            <person name="Ishida J.K."/>
            <person name="Kasahara H."/>
            <person name="Kiba T."/>
            <person name="Kim M.S."/>
            <person name="Koo N."/>
            <person name="Laohavisit A."/>
            <person name="Lee Y.H."/>
            <person name="Lumba S."/>
            <person name="McCourt P."/>
            <person name="Mortimer J.C."/>
            <person name="Mutuku J.M."/>
            <person name="Nomura T."/>
            <person name="Sasaki-Sekimoto Y."/>
            <person name="Seto Y."/>
            <person name="Wang Y."/>
            <person name="Wakatake T."/>
            <person name="Sakakibara H."/>
            <person name="Demura T."/>
            <person name="Yamaguchi S."/>
            <person name="Yoneyama K."/>
            <person name="Manabe R.I."/>
            <person name="Nelson D.C."/>
            <person name="Schulman A.H."/>
            <person name="Timko M.P."/>
            <person name="dePamphilis C.W."/>
            <person name="Choi D."/>
            <person name="Shirasu K."/>
        </authorList>
    </citation>
    <scope>NUCLEOTIDE SEQUENCE [LARGE SCALE GENOMIC DNA]</scope>
    <source>
        <strain evidence="3">cv. UVA1</strain>
    </source>
</reference>
<comment type="caution">
    <text evidence="2">The sequence shown here is derived from an EMBL/GenBank/DDBJ whole genome shotgun (WGS) entry which is preliminary data.</text>
</comment>
<accession>A0A5A7PZE3</accession>
<name>A0A5A7PZE3_STRAF</name>
<proteinExistence type="predicted"/>
<gene>
    <name evidence="2" type="ORF">STAS_14463</name>
</gene>
<evidence type="ECO:0000313" key="3">
    <source>
        <dbReference type="Proteomes" id="UP000325081"/>
    </source>
</evidence>
<sequence>MKELTGQRKRACKGGWSRLDGGWDEISRRRSIWPRMVVGCREFRPRDGSAAVGRGSSGIAPPLLLVLGSPASRDRLSSGRKEFLKKVGLRLNREEMRRGYEGYDRFKGRGICCNCSKKVGETPPVVAANSRERRSEARGTEKLGK</sequence>
<dbReference type="EMBL" id="BKCP01005406">
    <property type="protein sequence ID" value="GER38001.1"/>
    <property type="molecule type" value="Genomic_DNA"/>
</dbReference>
<dbReference type="Proteomes" id="UP000325081">
    <property type="component" value="Unassembled WGS sequence"/>
</dbReference>